<gene>
    <name evidence="2" type="ORF">RMCFA_3231</name>
</gene>
<dbReference type="Proteomes" id="UP000069705">
    <property type="component" value="Unassembled WGS sequence"/>
</dbReference>
<keyword evidence="1" id="KW-0812">Transmembrane</keyword>
<feature type="transmembrane region" description="Helical" evidence="1">
    <location>
        <begin position="121"/>
        <end position="143"/>
    </location>
</feature>
<dbReference type="AlphaFoldDB" id="A0A100WS88"/>
<evidence type="ECO:0000313" key="2">
    <source>
        <dbReference type="EMBL" id="GAT03119.1"/>
    </source>
</evidence>
<reference evidence="3" key="2">
    <citation type="submission" date="2016-02" db="EMBL/GenBank/DDBJ databases">
        <title>Draft genome sequence of five rapidly growing Mycobacterium species.</title>
        <authorList>
            <person name="Katahira K."/>
            <person name="Gotou Y."/>
            <person name="Iida K."/>
            <person name="Ogura Y."/>
            <person name="Hayashi T."/>
        </authorList>
    </citation>
    <scope>NUCLEOTIDE SEQUENCE [LARGE SCALE GENOMIC DNA]</scope>
    <source>
        <strain evidence="3">JCM6368</strain>
    </source>
</reference>
<sequence>MSGYQPGGIAVTARYWRGAAPFGRREPQFTLNGNVVPSAGWGRTVLPVLPGRHFLHVEIPAKGRFGSARGVADTVIDVYPGRMIELEYRAPLAEPIVRGVSSPRGALGPAPQQYNGVANLVLAWGMLLLLGMVFGMPAVFWLLERLL</sequence>
<comment type="caution">
    <text evidence="2">The sequence shown here is derived from an EMBL/GenBank/DDBJ whole genome shotgun (WGS) entry which is preliminary data.</text>
</comment>
<evidence type="ECO:0000256" key="1">
    <source>
        <dbReference type="SAM" id="Phobius"/>
    </source>
</evidence>
<name>A0A100WS88_MYCFO</name>
<keyword evidence="1" id="KW-0472">Membrane</keyword>
<evidence type="ECO:0000313" key="3">
    <source>
        <dbReference type="Proteomes" id="UP000069705"/>
    </source>
</evidence>
<dbReference type="EMBL" id="BCSZ01000030">
    <property type="protein sequence ID" value="GAT03119.1"/>
    <property type="molecule type" value="Genomic_DNA"/>
</dbReference>
<protein>
    <submittedName>
        <fullName evidence="2">Uncharacterized protein</fullName>
    </submittedName>
</protein>
<keyword evidence="1" id="KW-1133">Transmembrane helix</keyword>
<reference evidence="2 3" key="1">
    <citation type="journal article" date="2016" name="Genome Announc.">
        <title>Draft Genome Sequences of Five Rapidly Growing Mycobacterium Species, M. thermoresistibile, M. fortuitum subsp. acetamidolyticum, M. canariasense, M. brisbanense, and M. novocastrense.</title>
        <authorList>
            <person name="Katahira K."/>
            <person name="Ogura Y."/>
            <person name="Gotoh Y."/>
            <person name="Hayashi T."/>
        </authorList>
    </citation>
    <scope>NUCLEOTIDE SEQUENCE [LARGE SCALE GENOMIC DNA]</scope>
    <source>
        <strain evidence="2 3">JCM6368</strain>
    </source>
</reference>
<proteinExistence type="predicted"/>
<dbReference type="RefSeq" id="WP_061263950.1">
    <property type="nucleotide sequence ID" value="NZ_BCSZ01000030.1"/>
</dbReference>
<organism evidence="2 3">
    <name type="scientific">Mycolicibacterium fortuitum subsp. acetamidolyticum</name>
    <dbReference type="NCBI Taxonomy" id="144550"/>
    <lineage>
        <taxon>Bacteria</taxon>
        <taxon>Bacillati</taxon>
        <taxon>Actinomycetota</taxon>
        <taxon>Actinomycetes</taxon>
        <taxon>Mycobacteriales</taxon>
        <taxon>Mycobacteriaceae</taxon>
        <taxon>Mycolicibacterium</taxon>
    </lineage>
</organism>
<accession>A0A100WS88</accession>